<dbReference type="AlphaFoldDB" id="V9Z7N3"/>
<evidence type="ECO:0000259" key="2">
    <source>
        <dbReference type="Pfam" id="PF21818"/>
    </source>
</evidence>
<sequence>MTLSPTGARILAENEDGIVRGHPAALARLHGDRLIRYNGGTPIMTPAGHQALADWIAQHGRPAPAAPGIAPKLPARQHEAVLTAARRPDQLVPSRETAGNGEEWFNARTLEGIRRTGFVTAYPGDPRSLYLTAEGRAYARQRGGIDVRRRKFVLVACGQNKQPDPDRWYPAGELYTGGYHLSLRGAADALTSPPLIRIVSALHGLVPLTRKLRRYDVRPGDPEAITADGLSVQTAALGLDDADVIFLGGQDYIDLLVPSVPHLFTPLTGGMGQHKGQCRQAREDASLRERWWTQAAALFDRHHPPAPSRSRPEPARPTGAHLPFVTERPR</sequence>
<proteinExistence type="predicted"/>
<keyword evidence="3" id="KW-0614">Plasmid</keyword>
<organism evidence="3">
    <name type="scientific">Streptomyces sp. F12</name>
    <dbReference type="NCBI Taxonomy" id="1436084"/>
    <lineage>
        <taxon>Bacteria</taxon>
        <taxon>Bacillati</taxon>
        <taxon>Actinomycetota</taxon>
        <taxon>Actinomycetes</taxon>
        <taxon>Kitasatosporales</taxon>
        <taxon>Streptomycetaceae</taxon>
        <taxon>Streptomyces</taxon>
    </lineage>
</organism>
<dbReference type="EMBL" id="KF602051">
    <property type="protein sequence ID" value="AHE40133.1"/>
    <property type="molecule type" value="Genomic_DNA"/>
</dbReference>
<evidence type="ECO:0000313" key="3">
    <source>
        <dbReference type="EMBL" id="AHE40133.1"/>
    </source>
</evidence>
<feature type="region of interest" description="Disordered" evidence="1">
    <location>
        <begin position="301"/>
        <end position="330"/>
    </location>
</feature>
<evidence type="ECO:0000256" key="1">
    <source>
        <dbReference type="SAM" id="MobiDB-lite"/>
    </source>
</evidence>
<accession>V9Z7N3</accession>
<dbReference type="InterPro" id="IPR049251">
    <property type="entry name" value="DUF6884"/>
</dbReference>
<name>V9Z7N3_9ACTN</name>
<feature type="domain" description="DUF6884" evidence="2">
    <location>
        <begin position="153"/>
        <end position="269"/>
    </location>
</feature>
<dbReference type="RefSeq" id="WP_024127397.1">
    <property type="nucleotide sequence ID" value="NC_023286.1"/>
</dbReference>
<geneLocation type="plasmid" evidence="3">
    <name>pFRL6</name>
</geneLocation>
<reference evidence="3" key="1">
    <citation type="submission" date="2013-09" db="EMBL/GenBank/DDBJ databases">
        <title>Complete nucleotide sequence of Streptomyces linear plasmid pFRL6.</title>
        <authorList>
            <person name="Chen Z."/>
            <person name="Fang P."/>
            <person name="Qin Z."/>
        </authorList>
    </citation>
    <scope>NUCLEOTIDE SEQUENCE</scope>
    <source>
        <plasmid evidence="3">pFRL6</plasmid>
    </source>
</reference>
<dbReference type="Pfam" id="PF21818">
    <property type="entry name" value="DUF6884"/>
    <property type="match status" value="1"/>
</dbReference>
<gene>
    <name evidence="3" type="ORF">pFRL6_46</name>
</gene>
<protein>
    <recommendedName>
        <fullName evidence="2">DUF6884 domain-containing protein</fullName>
    </recommendedName>
</protein>